<comment type="caution">
    <text evidence="1">The sequence shown here is derived from an EMBL/GenBank/DDBJ whole genome shotgun (WGS) entry which is preliminary data.</text>
</comment>
<sequence length="104" mass="11938">MNIILLNLLEFLTHRSKSEKLGTNHNTNYKKTKTIPGISKWFVWDWSITEEAAGYVRAKSLSNIGKWTEFSPADINTFCGEINHPNPEYITPTKLKTPWLISSL</sequence>
<reference evidence="1 2" key="1">
    <citation type="submission" date="2017-10" db="EMBL/GenBank/DDBJ databases">
        <title>Extensive intraspecific genome diversity in a model arbuscular mycorrhizal fungus.</title>
        <authorList>
            <person name="Chen E.C.H."/>
            <person name="Morin E."/>
            <person name="Baudet D."/>
            <person name="Noel J."/>
            <person name="Ndikumana S."/>
            <person name="Charron P."/>
            <person name="St-Onge C."/>
            <person name="Giorgi J."/>
            <person name="Grigoriev I.V."/>
            <person name="Roux C."/>
            <person name="Martin F.M."/>
            <person name="Corradi N."/>
        </authorList>
    </citation>
    <scope>NUCLEOTIDE SEQUENCE [LARGE SCALE GENOMIC DNA]</scope>
    <source>
        <strain evidence="1 2">A1</strain>
    </source>
</reference>
<accession>A0A2N0R4U5</accession>
<dbReference type="AlphaFoldDB" id="A0A2N0R4U5"/>
<protein>
    <submittedName>
        <fullName evidence="1">Uncharacterized protein</fullName>
    </submittedName>
</protein>
<evidence type="ECO:0000313" key="1">
    <source>
        <dbReference type="EMBL" id="PKC58313.1"/>
    </source>
</evidence>
<proteinExistence type="predicted"/>
<organism evidence="1 2">
    <name type="scientific">Rhizophagus irregularis</name>
    <dbReference type="NCBI Taxonomy" id="588596"/>
    <lineage>
        <taxon>Eukaryota</taxon>
        <taxon>Fungi</taxon>
        <taxon>Fungi incertae sedis</taxon>
        <taxon>Mucoromycota</taxon>
        <taxon>Glomeromycotina</taxon>
        <taxon>Glomeromycetes</taxon>
        <taxon>Glomerales</taxon>
        <taxon>Glomeraceae</taxon>
        <taxon>Rhizophagus</taxon>
    </lineage>
</organism>
<name>A0A2N0R4U5_9GLOM</name>
<dbReference type="EMBL" id="LLXH01001576">
    <property type="protein sequence ID" value="PKC58313.1"/>
    <property type="molecule type" value="Genomic_DNA"/>
</dbReference>
<dbReference type="Proteomes" id="UP000232688">
    <property type="component" value="Unassembled WGS sequence"/>
</dbReference>
<reference evidence="1 2" key="2">
    <citation type="submission" date="2017-10" db="EMBL/GenBank/DDBJ databases">
        <title>Genome analyses suggest a sexual origin of heterokaryosis in a supposedly ancient asexual fungus.</title>
        <authorList>
            <person name="Corradi N."/>
            <person name="Sedzielewska K."/>
            <person name="Noel J."/>
            <person name="Charron P."/>
            <person name="Farinelli L."/>
            <person name="Marton T."/>
            <person name="Kruger M."/>
            <person name="Pelin A."/>
            <person name="Brachmann A."/>
            <person name="Corradi N."/>
        </authorList>
    </citation>
    <scope>NUCLEOTIDE SEQUENCE [LARGE SCALE GENOMIC DNA]</scope>
    <source>
        <strain evidence="1 2">A1</strain>
    </source>
</reference>
<dbReference type="VEuPathDB" id="FungiDB:RhiirA1_471170"/>
<evidence type="ECO:0000313" key="2">
    <source>
        <dbReference type="Proteomes" id="UP000232688"/>
    </source>
</evidence>
<gene>
    <name evidence="1" type="ORF">RhiirA1_471170</name>
</gene>